<evidence type="ECO:0000256" key="1">
    <source>
        <dbReference type="ARBA" id="ARBA00009764"/>
    </source>
</evidence>
<dbReference type="Pfam" id="PF07195">
    <property type="entry name" value="FliD_C"/>
    <property type="match status" value="1"/>
</dbReference>
<keyword evidence="5" id="KW-0964">Secreted</keyword>
<gene>
    <name evidence="8" type="primary">fliD</name>
    <name evidence="8" type="ORF">ACFPM8_18610</name>
</gene>
<evidence type="ECO:0000256" key="5">
    <source>
        <dbReference type="RuleBase" id="RU362066"/>
    </source>
</evidence>
<comment type="subcellular location">
    <subcellularLocation>
        <location evidence="5">Secreted</location>
    </subcellularLocation>
    <subcellularLocation>
        <location evidence="5">Bacterial flagellum</location>
    </subcellularLocation>
</comment>
<keyword evidence="8" id="KW-0282">Flagellum</keyword>
<evidence type="ECO:0000259" key="6">
    <source>
        <dbReference type="Pfam" id="PF02465"/>
    </source>
</evidence>
<dbReference type="Proteomes" id="UP001596045">
    <property type="component" value="Unassembled WGS sequence"/>
</dbReference>
<dbReference type="PANTHER" id="PTHR30288:SF0">
    <property type="entry name" value="FLAGELLAR HOOK-ASSOCIATED PROTEIN 2"/>
    <property type="match status" value="1"/>
</dbReference>
<reference evidence="9" key="1">
    <citation type="journal article" date="2019" name="Int. J. Syst. Evol. Microbiol.">
        <title>The Global Catalogue of Microorganisms (GCM) 10K type strain sequencing project: providing services to taxonomists for standard genome sequencing and annotation.</title>
        <authorList>
            <consortium name="The Broad Institute Genomics Platform"/>
            <consortium name="The Broad Institute Genome Sequencing Center for Infectious Disease"/>
            <person name="Wu L."/>
            <person name="Ma J."/>
        </authorList>
    </citation>
    <scope>NUCLEOTIDE SEQUENCE [LARGE SCALE GENOMIC DNA]</scope>
    <source>
        <strain evidence="9">JCM 17066</strain>
    </source>
</reference>
<evidence type="ECO:0000259" key="7">
    <source>
        <dbReference type="Pfam" id="PF07195"/>
    </source>
</evidence>
<comment type="similarity">
    <text evidence="1 5">Belongs to the FliD family.</text>
</comment>
<feature type="domain" description="Flagellar hook-associated protein 2 C-terminal" evidence="7">
    <location>
        <begin position="246"/>
        <end position="466"/>
    </location>
</feature>
<keyword evidence="8" id="KW-0966">Cell projection</keyword>
<feature type="domain" description="Flagellar hook-associated protein 2 N-terminal" evidence="6">
    <location>
        <begin position="11"/>
        <end position="107"/>
    </location>
</feature>
<dbReference type="RefSeq" id="WP_378999748.1">
    <property type="nucleotide sequence ID" value="NZ_JBHSMT010000029.1"/>
</dbReference>
<comment type="subunit">
    <text evidence="2 5">Homopentamer.</text>
</comment>
<evidence type="ECO:0000256" key="4">
    <source>
        <dbReference type="ARBA" id="ARBA00023143"/>
    </source>
</evidence>
<dbReference type="InterPro" id="IPR040026">
    <property type="entry name" value="FliD"/>
</dbReference>
<keyword evidence="4 5" id="KW-0975">Bacterial flagellum</keyword>
<accession>A0ABW0MFV7</accession>
<evidence type="ECO:0000256" key="2">
    <source>
        <dbReference type="ARBA" id="ARBA00011255"/>
    </source>
</evidence>
<name>A0ABW0MFV7_9BURK</name>
<evidence type="ECO:0000313" key="8">
    <source>
        <dbReference type="EMBL" id="MFC5475977.1"/>
    </source>
</evidence>
<keyword evidence="3" id="KW-0175">Coiled coil</keyword>
<evidence type="ECO:0000313" key="9">
    <source>
        <dbReference type="Proteomes" id="UP001596045"/>
    </source>
</evidence>
<dbReference type="InterPro" id="IPR010809">
    <property type="entry name" value="FliD_C"/>
</dbReference>
<sequence length="481" mass="48042">MTTVSSLGVGSGLDLNTLLTGLTNAEQIPVTMLTNQQSSYTAKLSAYGTLQSGLSALQTASAALGAPSLFQGVTATSSSTGVLTATSDTTAKAGTYAVAVSQLGQAQSLVATGVASTTATIGGGASTTVSLQFGAISGGTLNAGTGTYTGATFTADASRPAASITIDSSNNTLAGIRDAINGNSAMGVTATIVNDGSATPNRLVLTSNATGAKSSMQITVSGDAAVSNLLSNDPTATQNLQQTVVGQDAKLTVNGIAVTSASNTVAGAVQGTTMNLLTTGNSTLTLANNTSNVQTAITAFVTAYNNLHTTEGTLSAFNVAAKTQSALTGDYTLQSIQTRIRAQLNTPQASGSLTMLSNIGVSFQLDGTLAINSTKLSAALNTNMSGVQNLFSSIGGTTGIGSQMSTLITSFSNTGGILQSATDGVNKTLKSLADQIVSAQSVADATIARYKTQFNNLDVLMSSMKSTSSYLTSQFSSGTSA</sequence>
<comment type="function">
    <text evidence="5">Required for morphogenesis and for the elongation of the flagellar filament by facilitating polymerization of the flagellin monomers at the tip of growing filament. Forms a capping structure, which prevents flagellin subunits (transported through the central channel of the flagellum) from leaking out without polymerization at the distal end.</text>
</comment>
<evidence type="ECO:0000256" key="3">
    <source>
        <dbReference type="ARBA" id="ARBA00023054"/>
    </source>
</evidence>
<proteinExistence type="inferred from homology"/>
<dbReference type="Pfam" id="PF02465">
    <property type="entry name" value="FliD_N"/>
    <property type="match status" value="1"/>
</dbReference>
<comment type="caution">
    <text evidence="8">The sequence shown here is derived from an EMBL/GenBank/DDBJ whole genome shotgun (WGS) entry which is preliminary data.</text>
</comment>
<protein>
    <recommendedName>
        <fullName evidence="5">Flagellar hook-associated protein 2</fullName>
        <shortName evidence="5">HAP2</shortName>
    </recommendedName>
    <alternativeName>
        <fullName evidence="5">Flagellar cap protein</fullName>
    </alternativeName>
</protein>
<keyword evidence="8" id="KW-0969">Cilium</keyword>
<organism evidence="8 9">
    <name type="scientific">Paraherbaspirillum soli</name>
    <dbReference type="NCBI Taxonomy" id="631222"/>
    <lineage>
        <taxon>Bacteria</taxon>
        <taxon>Pseudomonadati</taxon>
        <taxon>Pseudomonadota</taxon>
        <taxon>Betaproteobacteria</taxon>
        <taxon>Burkholderiales</taxon>
        <taxon>Oxalobacteraceae</taxon>
        <taxon>Paraherbaspirillum</taxon>
    </lineage>
</organism>
<dbReference type="EMBL" id="JBHSMT010000029">
    <property type="protein sequence ID" value="MFC5475977.1"/>
    <property type="molecule type" value="Genomic_DNA"/>
</dbReference>
<dbReference type="InterPro" id="IPR003481">
    <property type="entry name" value="FliD_N"/>
</dbReference>
<dbReference type="PANTHER" id="PTHR30288">
    <property type="entry name" value="FLAGELLAR CAP/ASSEMBLY PROTEIN FLID"/>
    <property type="match status" value="1"/>
</dbReference>
<keyword evidence="9" id="KW-1185">Reference proteome</keyword>